<reference evidence="1 2" key="1">
    <citation type="submission" date="2015-01" db="EMBL/GenBank/DDBJ databases">
        <title>Rufibacter sp./DG31D/ whole genome sequencing.</title>
        <authorList>
            <person name="Kim M.K."/>
            <person name="Srinivasan S."/>
            <person name="Lee J.-J."/>
        </authorList>
    </citation>
    <scope>NUCLEOTIDE SEQUENCE [LARGE SCALE GENOMIC DNA]</scope>
    <source>
        <strain evidence="1 2">DG31D</strain>
    </source>
</reference>
<dbReference type="PATRIC" id="fig|1379910.4.peg.3832"/>
<dbReference type="Proteomes" id="UP000036458">
    <property type="component" value="Chromosome"/>
</dbReference>
<name>A0A0H4W9C0_9BACT</name>
<dbReference type="AlphaFoldDB" id="A0A0H4W9C0"/>
<protein>
    <submittedName>
        <fullName evidence="1">Uncharacterized protein</fullName>
    </submittedName>
</protein>
<dbReference type="KEGG" id="ruf:TH63_17580"/>
<sequence>MLVYKNTEPALFGFLKARFQTLSACFRKTPAPFFCAKIQLLFLKTMQSIKMVAEFYYSLL</sequence>
<organism evidence="1 2">
    <name type="scientific">Rufibacter radiotolerans</name>
    <dbReference type="NCBI Taxonomy" id="1379910"/>
    <lineage>
        <taxon>Bacteria</taxon>
        <taxon>Pseudomonadati</taxon>
        <taxon>Bacteroidota</taxon>
        <taxon>Cytophagia</taxon>
        <taxon>Cytophagales</taxon>
        <taxon>Hymenobacteraceae</taxon>
        <taxon>Rufibacter</taxon>
    </lineage>
</organism>
<evidence type="ECO:0000313" key="2">
    <source>
        <dbReference type="Proteomes" id="UP000036458"/>
    </source>
</evidence>
<dbReference type="STRING" id="1379910.TH63_17580"/>
<proteinExistence type="predicted"/>
<accession>A0A0H4W9C0</accession>
<dbReference type="EMBL" id="CP010777">
    <property type="protein sequence ID" value="AKQ47041.1"/>
    <property type="molecule type" value="Genomic_DNA"/>
</dbReference>
<keyword evidence="2" id="KW-1185">Reference proteome</keyword>
<gene>
    <name evidence="1" type="ORF">TH63_17580</name>
</gene>
<evidence type="ECO:0000313" key="1">
    <source>
        <dbReference type="EMBL" id="AKQ47041.1"/>
    </source>
</evidence>